<keyword evidence="2" id="KW-0479">Metal-binding</keyword>
<dbReference type="PANTHER" id="PTHR24391">
    <property type="entry name" value="HISTONE H4 TRANSCRIPTION FACTOR-RELATED"/>
    <property type="match status" value="1"/>
</dbReference>
<accession>F4P6J2</accession>
<feature type="region of interest" description="Disordered" evidence="9">
    <location>
        <begin position="24"/>
        <end position="55"/>
    </location>
</feature>
<dbReference type="InterPro" id="IPR051574">
    <property type="entry name" value="ZnF_E-box_Homeobox"/>
</dbReference>
<dbReference type="GO" id="GO:0008270">
    <property type="term" value="F:zinc ion binding"/>
    <property type="evidence" value="ECO:0007669"/>
    <property type="project" value="UniProtKB-KW"/>
</dbReference>
<dbReference type="EMBL" id="GL882887">
    <property type="protein sequence ID" value="EGF78805.1"/>
    <property type="molecule type" value="Genomic_DNA"/>
</dbReference>
<keyword evidence="12" id="KW-1185">Reference proteome</keyword>
<evidence type="ECO:0000256" key="6">
    <source>
        <dbReference type="ARBA" id="ARBA00023125"/>
    </source>
</evidence>
<evidence type="ECO:0000256" key="5">
    <source>
        <dbReference type="ARBA" id="ARBA00022833"/>
    </source>
</evidence>
<keyword evidence="6" id="KW-0238">DNA-binding</keyword>
<evidence type="ECO:0000313" key="12">
    <source>
        <dbReference type="Proteomes" id="UP000007241"/>
    </source>
</evidence>
<organism evidence="11 12">
    <name type="scientific">Batrachochytrium dendrobatidis (strain JAM81 / FGSC 10211)</name>
    <name type="common">Frog chytrid fungus</name>
    <dbReference type="NCBI Taxonomy" id="684364"/>
    <lineage>
        <taxon>Eukaryota</taxon>
        <taxon>Fungi</taxon>
        <taxon>Fungi incertae sedis</taxon>
        <taxon>Chytridiomycota</taxon>
        <taxon>Chytridiomycota incertae sedis</taxon>
        <taxon>Chytridiomycetes</taxon>
        <taxon>Rhizophydiales</taxon>
        <taxon>Rhizophydiales incertae sedis</taxon>
        <taxon>Batrachochytrium</taxon>
    </lineage>
</organism>
<gene>
    <name evidence="11" type="ORF">BATDEDRAFT_90256</name>
</gene>
<feature type="compositionally biased region" description="Low complexity" evidence="9">
    <location>
        <begin position="28"/>
        <end position="42"/>
    </location>
</feature>
<evidence type="ECO:0000256" key="8">
    <source>
        <dbReference type="SAM" id="Coils"/>
    </source>
</evidence>
<feature type="compositionally biased region" description="Low complexity" evidence="9">
    <location>
        <begin position="135"/>
        <end position="147"/>
    </location>
</feature>
<name>F4P6J2_BATDJ</name>
<keyword evidence="8" id="KW-0175">Coiled coil</keyword>
<dbReference type="GeneID" id="18243818"/>
<dbReference type="GO" id="GO:0003677">
    <property type="term" value="F:DNA binding"/>
    <property type="evidence" value="ECO:0007669"/>
    <property type="project" value="UniProtKB-KW"/>
</dbReference>
<evidence type="ECO:0000256" key="9">
    <source>
        <dbReference type="SAM" id="MobiDB-lite"/>
    </source>
</evidence>
<dbReference type="GO" id="GO:0006355">
    <property type="term" value="P:regulation of DNA-templated transcription"/>
    <property type="evidence" value="ECO:0007669"/>
    <property type="project" value="UniProtKB-ARBA"/>
</dbReference>
<dbReference type="RefSeq" id="XP_006680460.1">
    <property type="nucleotide sequence ID" value="XM_006680397.1"/>
</dbReference>
<reference evidence="11 12" key="1">
    <citation type="submission" date="2009-12" db="EMBL/GenBank/DDBJ databases">
        <title>The draft genome of Batrachochytrium dendrobatidis.</title>
        <authorList>
            <consortium name="US DOE Joint Genome Institute (JGI-PGF)"/>
            <person name="Kuo A."/>
            <person name="Salamov A."/>
            <person name="Schmutz J."/>
            <person name="Lucas S."/>
            <person name="Pitluck S."/>
            <person name="Rosenblum E."/>
            <person name="Stajich J."/>
            <person name="Eisen M."/>
            <person name="Grigoriev I.V."/>
        </authorList>
    </citation>
    <scope>NUCLEOTIDE SEQUENCE [LARGE SCALE GENOMIC DNA]</scope>
    <source>
        <strain evidence="12">JAM81 / FGSC 10211</strain>
    </source>
</reference>
<keyword evidence="3" id="KW-0677">Repeat</keyword>
<dbReference type="PANTHER" id="PTHR24391:SF18">
    <property type="entry name" value="EG:115C2.6 PROTEIN"/>
    <property type="match status" value="1"/>
</dbReference>
<proteinExistence type="predicted"/>
<evidence type="ECO:0000256" key="7">
    <source>
        <dbReference type="ARBA" id="ARBA00023242"/>
    </source>
</evidence>
<feature type="signal peptide" evidence="10">
    <location>
        <begin position="1"/>
        <end position="18"/>
    </location>
</feature>
<dbReference type="InParanoid" id="F4P6J2"/>
<keyword evidence="4" id="KW-0863">Zinc-finger</keyword>
<keyword evidence="7" id="KW-0539">Nucleus</keyword>
<comment type="subcellular location">
    <subcellularLocation>
        <location evidence="1">Nucleus</location>
    </subcellularLocation>
</comment>
<feature type="compositionally biased region" description="Polar residues" evidence="9">
    <location>
        <begin position="43"/>
        <end position="55"/>
    </location>
</feature>
<evidence type="ECO:0000313" key="11">
    <source>
        <dbReference type="EMBL" id="EGF78805.1"/>
    </source>
</evidence>
<keyword evidence="5" id="KW-0862">Zinc</keyword>
<dbReference type="GO" id="GO:0005634">
    <property type="term" value="C:nucleus"/>
    <property type="evidence" value="ECO:0007669"/>
    <property type="project" value="UniProtKB-SubCell"/>
</dbReference>
<feature type="region of interest" description="Disordered" evidence="9">
    <location>
        <begin position="69"/>
        <end position="88"/>
    </location>
</feature>
<feature type="coiled-coil region" evidence="8">
    <location>
        <begin position="223"/>
        <end position="250"/>
    </location>
</feature>
<dbReference type="HOGENOM" id="CLU_056025_1_0_1"/>
<dbReference type="AlphaFoldDB" id="F4P6J2"/>
<evidence type="ECO:0000256" key="4">
    <source>
        <dbReference type="ARBA" id="ARBA00022771"/>
    </source>
</evidence>
<evidence type="ECO:0000256" key="3">
    <source>
        <dbReference type="ARBA" id="ARBA00022737"/>
    </source>
</evidence>
<dbReference type="Proteomes" id="UP000007241">
    <property type="component" value="Unassembled WGS sequence"/>
</dbReference>
<evidence type="ECO:0000256" key="10">
    <source>
        <dbReference type="SAM" id="SignalP"/>
    </source>
</evidence>
<evidence type="ECO:0000256" key="1">
    <source>
        <dbReference type="ARBA" id="ARBA00004123"/>
    </source>
</evidence>
<feature type="region of interest" description="Disordered" evidence="9">
    <location>
        <begin position="106"/>
        <end position="170"/>
    </location>
</feature>
<keyword evidence="10" id="KW-0732">Signal</keyword>
<feature type="compositionally biased region" description="Low complexity" evidence="9">
    <location>
        <begin position="106"/>
        <end position="117"/>
    </location>
</feature>
<sequence length="261" mass="29553">MKLVDILFVLTVAATANAILIPADNDRSPQASSTSSQVSVSTNEPNPGTSNEYQQESMDLSIHNRIQQRPMYQPNPNTPGPNQRPTVIVFGPNVLKQGRKRIIDLTTFDQDQQQPTDVAGPSTPKRGQTQPIDQPSPSTSNQNQQQPMDKVEPGNTASNQVTELSEKDQKTFDSLKQKLVASKELRNKKRKEYYGSMALGFKQWSALEKGEQISGLRYDPKVEKQLKQEYEQVRDRVSTIRQQLKRFMRKHGLEFEEPDLD</sequence>
<protein>
    <submittedName>
        <fullName evidence="11">Uncharacterized protein</fullName>
    </submittedName>
</protein>
<evidence type="ECO:0000256" key="2">
    <source>
        <dbReference type="ARBA" id="ARBA00022723"/>
    </source>
</evidence>
<feature type="chain" id="PRO_5003312706" evidence="10">
    <location>
        <begin position="19"/>
        <end position="261"/>
    </location>
</feature>